<gene>
    <name evidence="2" type="ORF">FJU08_00370</name>
</gene>
<dbReference type="Pfam" id="PF06776">
    <property type="entry name" value="IalB"/>
    <property type="match status" value="1"/>
</dbReference>
<dbReference type="AlphaFoldDB" id="A0A506UIC1"/>
<protein>
    <submittedName>
        <fullName evidence="2">Invasion associated locus B family protein</fullName>
    </submittedName>
</protein>
<evidence type="ECO:0000313" key="2">
    <source>
        <dbReference type="EMBL" id="TPW33059.1"/>
    </source>
</evidence>
<reference evidence="2 3" key="1">
    <citation type="submission" date="2019-06" db="EMBL/GenBank/DDBJ databases">
        <authorList>
            <person name="Li M."/>
        </authorList>
    </citation>
    <scope>NUCLEOTIDE SEQUENCE [LARGE SCALE GENOMIC DNA]</scope>
    <source>
        <strain evidence="2 3">BGMRC2036</strain>
    </source>
</reference>
<proteinExistence type="predicted"/>
<feature type="chain" id="PRO_5021298008" evidence="1">
    <location>
        <begin position="50"/>
        <end position="201"/>
    </location>
</feature>
<dbReference type="InterPro" id="IPR010642">
    <property type="entry name" value="Invasion_prot_B"/>
</dbReference>
<dbReference type="EMBL" id="VHLG01000001">
    <property type="protein sequence ID" value="TPW33059.1"/>
    <property type="molecule type" value="Genomic_DNA"/>
</dbReference>
<dbReference type="Proteomes" id="UP000318801">
    <property type="component" value="Unassembled WGS sequence"/>
</dbReference>
<evidence type="ECO:0000313" key="3">
    <source>
        <dbReference type="Proteomes" id="UP000318801"/>
    </source>
</evidence>
<name>A0A506UIC1_9HYPH</name>
<keyword evidence="3" id="KW-1185">Reference proteome</keyword>
<comment type="caution">
    <text evidence="2">The sequence shown here is derived from an EMBL/GenBank/DDBJ whole genome shotgun (WGS) entry which is preliminary data.</text>
</comment>
<sequence>MHKKPPVNAAFVRFSFYFGYLGKTMKKLRITSGLIGLSLAFASAAPAFAELPGGANSLNETYQDWQVNCVSGDNGVQCAMTQKQLDKDSGRTVLSLELMSTQDGILRGVIVMPFGLAVTQGATVSIDDQTTGKKYDFSTCLPQGCLVPVSLDKDMIAQMKSGTKLNVSGTVVNNGKTVTIAASLSGFTAAMNRLVALKAAK</sequence>
<evidence type="ECO:0000256" key="1">
    <source>
        <dbReference type="SAM" id="SignalP"/>
    </source>
</evidence>
<dbReference type="InterPro" id="IPR038696">
    <property type="entry name" value="IalB_sf"/>
</dbReference>
<dbReference type="Gene3D" id="2.60.40.1880">
    <property type="entry name" value="Invasion associated locus B (IalB) protein"/>
    <property type="match status" value="1"/>
</dbReference>
<dbReference type="OrthoDB" id="9814802at2"/>
<organism evidence="2 3">
    <name type="scientific">Martelella alba</name>
    <dbReference type="NCBI Taxonomy" id="2590451"/>
    <lineage>
        <taxon>Bacteria</taxon>
        <taxon>Pseudomonadati</taxon>
        <taxon>Pseudomonadota</taxon>
        <taxon>Alphaproteobacteria</taxon>
        <taxon>Hyphomicrobiales</taxon>
        <taxon>Aurantimonadaceae</taxon>
        <taxon>Martelella</taxon>
    </lineage>
</organism>
<keyword evidence="1" id="KW-0732">Signal</keyword>
<feature type="signal peptide" evidence="1">
    <location>
        <begin position="1"/>
        <end position="49"/>
    </location>
</feature>
<accession>A0A506UIC1</accession>